<evidence type="ECO:0000313" key="1">
    <source>
        <dbReference type="EMBL" id="QQT87547.1"/>
    </source>
</evidence>
<dbReference type="SUPFAM" id="SSF103196">
    <property type="entry name" value="Roadblock/LC7 domain"/>
    <property type="match status" value="1"/>
</dbReference>
<name>A0A7T9UKM2_9GAMM</name>
<sequence>MAKLSLDGLTSIDSFNAVALVDTESGLALATQGRGNIDLELAAAGNTEVVRAKRRVANALKLNDEIEDILITLGKQYHLIRPLESNSNIFLYLVLDRSKSNLAMARHELKTFEKELDFA</sequence>
<organism evidence="1 2">
    <name type="scientific">Acinetobacter ursingii</name>
    <dbReference type="NCBI Taxonomy" id="108980"/>
    <lineage>
        <taxon>Bacteria</taxon>
        <taxon>Pseudomonadati</taxon>
        <taxon>Pseudomonadota</taxon>
        <taxon>Gammaproteobacteria</taxon>
        <taxon>Moraxellales</taxon>
        <taxon>Moraxellaceae</taxon>
        <taxon>Acinetobacter</taxon>
    </lineage>
</organism>
<dbReference type="Proteomes" id="UP000595320">
    <property type="component" value="Chromosome"/>
</dbReference>
<protein>
    <submittedName>
        <fullName evidence="1">Roadblock/LC7 domain-containing protein</fullName>
    </submittedName>
</protein>
<dbReference type="EMBL" id="CP068176">
    <property type="protein sequence ID" value="QQT87547.1"/>
    <property type="molecule type" value="Genomic_DNA"/>
</dbReference>
<dbReference type="RefSeq" id="WP_004995036.1">
    <property type="nucleotide sequence ID" value="NZ_BKGH01000233.1"/>
</dbReference>
<reference evidence="1 2" key="1">
    <citation type="submission" date="2021-01" db="EMBL/GenBank/DDBJ databases">
        <title>FDA dAtabase for Regulatory Grade micrObial Sequences (FDA-ARGOS): Supporting development and validation of Infectious Disease Dx tests.</title>
        <authorList>
            <person name="Sproer C."/>
            <person name="Gronow S."/>
            <person name="Severitt S."/>
            <person name="Schroder I."/>
            <person name="Tallon L."/>
            <person name="Sadzewicz L."/>
            <person name="Zhao X."/>
            <person name="Boylan J."/>
            <person name="Ott S."/>
            <person name="Bowen H."/>
            <person name="Vavikolanu K."/>
            <person name="Mehta A."/>
            <person name="Aluvathingal J."/>
            <person name="Nadendla S."/>
            <person name="Lowell S."/>
            <person name="Myers T."/>
            <person name="Yan Y."/>
            <person name="Sichtig H."/>
        </authorList>
    </citation>
    <scope>NUCLEOTIDE SEQUENCE [LARGE SCALE GENOMIC DNA]</scope>
    <source>
        <strain evidence="1 2">FDAARGOS_1096</strain>
    </source>
</reference>
<proteinExistence type="predicted"/>
<dbReference type="AlphaFoldDB" id="A0A7T9UKM2"/>
<gene>
    <name evidence="1" type="ORF">I6I53_07380</name>
</gene>
<accession>A0A7T9UKM2</accession>
<dbReference type="GeneID" id="66210989"/>
<evidence type="ECO:0000313" key="2">
    <source>
        <dbReference type="Proteomes" id="UP000595320"/>
    </source>
</evidence>